<organism evidence="3 4">
    <name type="scientific">Variibacter gotjawalensis</name>
    <dbReference type="NCBI Taxonomy" id="1333996"/>
    <lineage>
        <taxon>Bacteria</taxon>
        <taxon>Pseudomonadati</taxon>
        <taxon>Pseudomonadota</taxon>
        <taxon>Alphaproteobacteria</taxon>
        <taxon>Hyphomicrobiales</taxon>
        <taxon>Nitrobacteraceae</taxon>
        <taxon>Variibacter</taxon>
    </lineage>
</organism>
<proteinExistence type="predicted"/>
<dbReference type="InterPro" id="IPR037185">
    <property type="entry name" value="EmrE-like"/>
</dbReference>
<dbReference type="RefSeq" id="WP_096357484.1">
    <property type="nucleotide sequence ID" value="NZ_AP014946.1"/>
</dbReference>
<feature type="transmembrane region" description="Helical" evidence="1">
    <location>
        <begin position="267"/>
        <end position="285"/>
    </location>
</feature>
<protein>
    <submittedName>
        <fullName evidence="3">Putative DMT superfamily transporter inner membrane protein</fullName>
    </submittedName>
</protein>
<name>A0A0S3PY55_9BRAD</name>
<gene>
    <name evidence="3" type="ORF">GJW-30_1_03438</name>
</gene>
<feature type="transmembrane region" description="Helical" evidence="1">
    <location>
        <begin position="211"/>
        <end position="233"/>
    </location>
</feature>
<feature type="transmembrane region" description="Helical" evidence="1">
    <location>
        <begin position="239"/>
        <end position="260"/>
    </location>
</feature>
<reference evidence="3 4" key="1">
    <citation type="submission" date="2015-08" db="EMBL/GenBank/DDBJ databases">
        <title>Investigation of the bacterial diversity of lava forest soil.</title>
        <authorList>
            <person name="Lee J.S."/>
        </authorList>
    </citation>
    <scope>NUCLEOTIDE SEQUENCE [LARGE SCALE GENOMIC DNA]</scope>
    <source>
        <strain evidence="3 4">GJW-30</strain>
    </source>
</reference>
<dbReference type="Pfam" id="PF00892">
    <property type="entry name" value="EamA"/>
    <property type="match status" value="2"/>
</dbReference>
<evidence type="ECO:0000313" key="4">
    <source>
        <dbReference type="Proteomes" id="UP000236884"/>
    </source>
</evidence>
<dbReference type="InterPro" id="IPR000620">
    <property type="entry name" value="EamA_dom"/>
</dbReference>
<dbReference type="GO" id="GO:0016020">
    <property type="term" value="C:membrane"/>
    <property type="evidence" value="ECO:0007669"/>
    <property type="project" value="InterPro"/>
</dbReference>
<feature type="transmembrane region" description="Helical" evidence="1">
    <location>
        <begin position="148"/>
        <end position="171"/>
    </location>
</feature>
<keyword evidence="1" id="KW-0472">Membrane</keyword>
<feature type="transmembrane region" description="Helical" evidence="1">
    <location>
        <begin position="118"/>
        <end position="136"/>
    </location>
</feature>
<dbReference type="AlphaFoldDB" id="A0A0S3PY55"/>
<feature type="domain" description="EamA" evidence="2">
    <location>
        <begin position="4"/>
        <end position="135"/>
    </location>
</feature>
<dbReference type="OrthoDB" id="7842999at2"/>
<dbReference type="Proteomes" id="UP000236884">
    <property type="component" value="Chromosome"/>
</dbReference>
<accession>A0A0S3PY55</accession>
<sequence length="286" mass="29608">MEVVLISLASAFLIALGHVLAQFGLRTLSPLKGAGISVPSAALAFVLLSPVFANTAGANWQAALIFAGIGCLFPAMITLMNFESNRLVGPSLTAALGNFTPVIAVISGIVIIGEFPTTMQAIALAVIVGGISLLLWKPHRLIGDIPLWALALPVGAVVIRGGALAIVKLGFATWPDAYSATTIGYIMSATVLLMTKGVIERRVPVPERSRGALWFALTGLSNGLSFLCLYAALTRGSVALVAPLVATYPLFAVGLSKLFFGTAWVDTRGLVGIAITIVGIGILLAT</sequence>
<keyword evidence="4" id="KW-1185">Reference proteome</keyword>
<evidence type="ECO:0000259" key="2">
    <source>
        <dbReference type="Pfam" id="PF00892"/>
    </source>
</evidence>
<feature type="transmembrane region" description="Helical" evidence="1">
    <location>
        <begin position="60"/>
        <end position="80"/>
    </location>
</feature>
<keyword evidence="1" id="KW-1133">Transmembrane helix</keyword>
<dbReference type="EMBL" id="AP014946">
    <property type="protein sequence ID" value="BAT60888.1"/>
    <property type="molecule type" value="Genomic_DNA"/>
</dbReference>
<evidence type="ECO:0000313" key="3">
    <source>
        <dbReference type="EMBL" id="BAT60888.1"/>
    </source>
</evidence>
<dbReference type="KEGG" id="vgo:GJW-30_1_03438"/>
<feature type="transmembrane region" description="Helical" evidence="1">
    <location>
        <begin position="92"/>
        <end position="112"/>
    </location>
</feature>
<feature type="transmembrane region" description="Helical" evidence="1">
    <location>
        <begin position="177"/>
        <end position="199"/>
    </location>
</feature>
<keyword evidence="1" id="KW-0812">Transmembrane</keyword>
<evidence type="ECO:0000256" key="1">
    <source>
        <dbReference type="SAM" id="Phobius"/>
    </source>
</evidence>
<dbReference type="SUPFAM" id="SSF103481">
    <property type="entry name" value="Multidrug resistance efflux transporter EmrE"/>
    <property type="match status" value="2"/>
</dbReference>
<feature type="domain" description="EamA" evidence="2">
    <location>
        <begin position="148"/>
        <end position="284"/>
    </location>
</feature>